<comment type="caution">
    <text evidence="3">The sequence shown here is derived from an EMBL/GenBank/DDBJ whole genome shotgun (WGS) entry which is preliminary data.</text>
</comment>
<evidence type="ECO:0000256" key="2">
    <source>
        <dbReference type="SAM" id="SignalP"/>
    </source>
</evidence>
<proteinExistence type="predicted"/>
<dbReference type="RefSeq" id="WP_125381680.1">
    <property type="nucleotide sequence ID" value="NZ_JADVKL010000019.1"/>
</dbReference>
<evidence type="ECO:0000256" key="1">
    <source>
        <dbReference type="SAM" id="MobiDB-lite"/>
    </source>
</evidence>
<feature type="region of interest" description="Disordered" evidence="1">
    <location>
        <begin position="85"/>
        <end position="108"/>
    </location>
</feature>
<dbReference type="InterPro" id="IPR025421">
    <property type="entry name" value="DUF4148"/>
</dbReference>
<feature type="signal peptide" evidence="2">
    <location>
        <begin position="1"/>
        <end position="27"/>
    </location>
</feature>
<dbReference type="Pfam" id="PF13663">
    <property type="entry name" value="DUF4148"/>
    <property type="match status" value="1"/>
</dbReference>
<reference evidence="4" key="1">
    <citation type="submission" date="2018-11" db="EMBL/GenBank/DDBJ databases">
        <title>FDA dAtabase for Regulatory Grade micrObial Sequences (FDA-ARGOS): Supporting development and validation of Infectious Disease Dx tests.</title>
        <authorList>
            <person name="Goldberg B."/>
            <person name="Campos J."/>
            <person name="Tallon L."/>
            <person name="Sadzewicz L."/>
            <person name="Zhao X."/>
            <person name="Vavikolanu K."/>
            <person name="Mehta A."/>
            <person name="Aluvathingal J."/>
            <person name="Nadendla S."/>
            <person name="Geyer C."/>
            <person name="Nandy P."/>
            <person name="Yan Y."/>
            <person name="Sichtig H."/>
        </authorList>
    </citation>
    <scope>NUCLEOTIDE SEQUENCE [LARGE SCALE GENOMIC DNA]</scope>
    <source>
        <strain evidence="4">FDAARGOS_544</strain>
    </source>
</reference>
<dbReference type="AlphaFoldDB" id="A0A3R9CMM6"/>
<evidence type="ECO:0000313" key="4">
    <source>
        <dbReference type="Proteomes" id="UP000272140"/>
    </source>
</evidence>
<organism evidence="3 4">
    <name type="scientific">Burkholderia cenocepacia</name>
    <dbReference type="NCBI Taxonomy" id="95486"/>
    <lineage>
        <taxon>Bacteria</taxon>
        <taxon>Pseudomonadati</taxon>
        <taxon>Pseudomonadota</taxon>
        <taxon>Betaproteobacteria</taxon>
        <taxon>Burkholderiales</taxon>
        <taxon>Burkholderiaceae</taxon>
        <taxon>Burkholderia</taxon>
        <taxon>Burkholderia cepacia complex</taxon>
    </lineage>
</organism>
<dbReference type="EMBL" id="RKIO01000004">
    <property type="protein sequence ID" value="RSC04690.1"/>
    <property type="molecule type" value="Genomic_DNA"/>
</dbReference>
<dbReference type="Proteomes" id="UP000272140">
    <property type="component" value="Unassembled WGS sequence"/>
</dbReference>
<name>A0A3R9CMM6_9BURK</name>
<keyword evidence="2" id="KW-0732">Signal</keyword>
<protein>
    <submittedName>
        <fullName evidence="3">DUF4148 domain-containing protein</fullName>
    </submittedName>
</protein>
<evidence type="ECO:0000313" key="3">
    <source>
        <dbReference type="EMBL" id="RSC04690.1"/>
    </source>
</evidence>
<feature type="compositionally biased region" description="Low complexity" evidence="1">
    <location>
        <begin position="89"/>
        <end position="108"/>
    </location>
</feature>
<gene>
    <name evidence="3" type="ORF">EGT41_25380</name>
</gene>
<accession>A0A3R9CMM6</accession>
<feature type="chain" id="PRO_5018545174" evidence="2">
    <location>
        <begin position="28"/>
        <end position="108"/>
    </location>
</feature>
<sequence length="108" mass="11045">MKSLIVTITAVATTAIALLAAPTMSYAQSSSHSTLTRAQVRQELLDLESVGYNPSIGDGDSYPDDIVAAQERLAAKRLAEHKHADAAYGPNGAPGSDSGAPAAAAVTH</sequence>